<feature type="active site" description="Proton donor/acceptor" evidence="2">
    <location>
        <position position="76"/>
    </location>
</feature>
<feature type="binding site" evidence="3">
    <location>
        <begin position="7"/>
        <end position="14"/>
    </location>
    <ligand>
        <name>substrate</name>
    </ligand>
</feature>
<evidence type="ECO:0000313" key="5">
    <source>
        <dbReference type="Proteomes" id="UP000184389"/>
    </source>
</evidence>
<name>A0A1M5VW88_9FIRM</name>
<dbReference type="PIRSF" id="PIRSF000709">
    <property type="entry name" value="6PFK_2-Ptase"/>
    <property type="match status" value="1"/>
</dbReference>
<evidence type="ECO:0000313" key="4">
    <source>
        <dbReference type="EMBL" id="SHH79264.1"/>
    </source>
</evidence>
<organism evidence="4 5">
    <name type="scientific">Sporanaerobacter acetigenes DSM 13106</name>
    <dbReference type="NCBI Taxonomy" id="1123281"/>
    <lineage>
        <taxon>Bacteria</taxon>
        <taxon>Bacillati</taxon>
        <taxon>Bacillota</taxon>
        <taxon>Tissierellia</taxon>
        <taxon>Tissierellales</taxon>
        <taxon>Sporanaerobacteraceae</taxon>
        <taxon>Sporanaerobacter</taxon>
    </lineage>
</organism>
<dbReference type="EC" id="3.1.3.73" evidence="1"/>
<dbReference type="GO" id="GO:0009236">
    <property type="term" value="P:cobalamin biosynthetic process"/>
    <property type="evidence" value="ECO:0007669"/>
    <property type="project" value="UniProtKB-UniRule"/>
</dbReference>
<dbReference type="OrthoDB" id="7925971at2"/>
<dbReference type="RefSeq" id="WP_072743754.1">
    <property type="nucleotide sequence ID" value="NZ_FQXR01000004.1"/>
</dbReference>
<dbReference type="InterPro" id="IPR017578">
    <property type="entry name" value="Ribazole_CobC"/>
</dbReference>
<dbReference type="AlphaFoldDB" id="A0A1M5VW88"/>
<evidence type="ECO:0000256" key="3">
    <source>
        <dbReference type="PIRSR" id="PIRSR613078-2"/>
    </source>
</evidence>
<evidence type="ECO:0000256" key="2">
    <source>
        <dbReference type="PIRSR" id="PIRSR613078-1"/>
    </source>
</evidence>
<sequence>MDIIFIRHGETRENKRGVYGSSDTSLSQMGREQIFKAKEPIQSISFEKVYTSPLMRTMETAALLGLKGDLDKRIQEIDFGIFEGKTYEEIKRNYPEETYAWTNDYIYYRIPNGESLMDLYNRTSNFLEDIVSKDKNTLVITHEGVIRCALCWVFDNVEYFYRFKVNNGSLTTISVDEGYKYIKNVNK</sequence>
<dbReference type="NCBIfam" id="TIGR03162">
    <property type="entry name" value="ribazole_cobC"/>
    <property type="match status" value="1"/>
</dbReference>
<dbReference type="Pfam" id="PF00300">
    <property type="entry name" value="His_Phos_1"/>
    <property type="match status" value="1"/>
</dbReference>
<dbReference type="InterPro" id="IPR029033">
    <property type="entry name" value="His_PPase_superfam"/>
</dbReference>
<dbReference type="InterPro" id="IPR013078">
    <property type="entry name" value="His_Pase_superF_clade-1"/>
</dbReference>
<feature type="binding site" evidence="3">
    <location>
        <position position="56"/>
    </location>
    <ligand>
        <name>substrate</name>
    </ligand>
</feature>
<evidence type="ECO:0000256" key="1">
    <source>
        <dbReference type="NCBIfam" id="TIGR03162"/>
    </source>
</evidence>
<reference evidence="4 5" key="1">
    <citation type="submission" date="2016-11" db="EMBL/GenBank/DDBJ databases">
        <authorList>
            <person name="Jaros S."/>
            <person name="Januszkiewicz K."/>
            <person name="Wedrychowicz H."/>
        </authorList>
    </citation>
    <scope>NUCLEOTIDE SEQUENCE [LARGE SCALE GENOMIC DNA]</scope>
    <source>
        <strain evidence="4 5">DSM 13106</strain>
    </source>
</reference>
<keyword evidence="5" id="KW-1185">Reference proteome</keyword>
<gene>
    <name evidence="4" type="ORF">SAMN02745180_01076</name>
</gene>
<dbReference type="SUPFAM" id="SSF53254">
    <property type="entry name" value="Phosphoglycerate mutase-like"/>
    <property type="match status" value="1"/>
</dbReference>
<dbReference type="CDD" id="cd07067">
    <property type="entry name" value="HP_PGM_like"/>
    <property type="match status" value="1"/>
</dbReference>
<dbReference type="Proteomes" id="UP000184389">
    <property type="component" value="Unassembled WGS sequence"/>
</dbReference>
<accession>A0A1M5VW88</accession>
<dbReference type="EMBL" id="FQXR01000004">
    <property type="protein sequence ID" value="SHH79264.1"/>
    <property type="molecule type" value="Genomic_DNA"/>
</dbReference>
<dbReference type="InterPro" id="IPR050275">
    <property type="entry name" value="PGM_Phosphatase"/>
</dbReference>
<feature type="active site" description="Tele-phosphohistidine intermediate" evidence="2">
    <location>
        <position position="8"/>
    </location>
</feature>
<dbReference type="PANTHER" id="PTHR48100">
    <property type="entry name" value="BROAD-SPECIFICITY PHOSPHATASE YOR283W-RELATED"/>
    <property type="match status" value="1"/>
</dbReference>
<proteinExistence type="predicted"/>
<dbReference type="Gene3D" id="3.40.50.1240">
    <property type="entry name" value="Phosphoglycerate mutase-like"/>
    <property type="match status" value="1"/>
</dbReference>
<dbReference type="SMART" id="SM00855">
    <property type="entry name" value="PGAM"/>
    <property type="match status" value="1"/>
</dbReference>
<dbReference type="STRING" id="1123281.SAMN02745180_01076"/>
<protein>
    <recommendedName>
        <fullName evidence="1">Alpha-ribazole phosphatase</fullName>
        <ecNumber evidence="1">3.1.3.73</ecNumber>
    </recommendedName>
</protein>
<dbReference type="GO" id="GO:0043755">
    <property type="term" value="F:alpha-ribazole phosphatase activity"/>
    <property type="evidence" value="ECO:0007669"/>
    <property type="project" value="UniProtKB-UniRule"/>
</dbReference>